<evidence type="ECO:0000259" key="1">
    <source>
        <dbReference type="PROSITE" id="PS51406"/>
    </source>
</evidence>
<dbReference type="RefSeq" id="XP_018012530.2">
    <property type="nucleotide sequence ID" value="XM_018157041.2"/>
</dbReference>
<reference evidence="3" key="1">
    <citation type="submission" date="2025-08" db="UniProtKB">
        <authorList>
            <consortium name="RefSeq"/>
        </authorList>
    </citation>
    <scope>IDENTIFICATION</scope>
    <source>
        <tissue evidence="3">Whole organism</tissue>
    </source>
</reference>
<name>A0A8B7NFY2_HYAAZ</name>
<dbReference type="PANTHER" id="PTHR19143">
    <property type="entry name" value="FIBRINOGEN/TENASCIN/ANGIOPOEITIN"/>
    <property type="match status" value="1"/>
</dbReference>
<dbReference type="PROSITE" id="PS51406">
    <property type="entry name" value="FIBRINOGEN_C_2"/>
    <property type="match status" value="1"/>
</dbReference>
<dbReference type="GO" id="GO:0005615">
    <property type="term" value="C:extracellular space"/>
    <property type="evidence" value="ECO:0007669"/>
    <property type="project" value="TreeGrafter"/>
</dbReference>
<sequence length="117" mass="13096">MKVEGGKNYTLRVGGYDAKGSSALDALTFHDGMQFSTIDRDRDPDDRSCSGRYGGGGWWYWNCYKANPTGVYARDRPAEEMWNEGIGQFVAWGTSYDSSLSNARHITQLTLMIRPKG</sequence>
<keyword evidence="2" id="KW-1185">Reference proteome</keyword>
<evidence type="ECO:0000313" key="3">
    <source>
        <dbReference type="RefSeq" id="XP_018012530.2"/>
    </source>
</evidence>
<dbReference type="Pfam" id="PF00147">
    <property type="entry name" value="Fibrinogen_C"/>
    <property type="match status" value="1"/>
</dbReference>
<accession>A0A8B7NFY2</accession>
<dbReference type="InterPro" id="IPR050373">
    <property type="entry name" value="Fibrinogen_C-term_domain"/>
</dbReference>
<dbReference type="InterPro" id="IPR036056">
    <property type="entry name" value="Fibrinogen-like_C"/>
</dbReference>
<dbReference type="Proteomes" id="UP000694843">
    <property type="component" value="Unplaced"/>
</dbReference>
<feature type="domain" description="Fibrinogen C-terminal" evidence="1">
    <location>
        <begin position="1"/>
        <end position="117"/>
    </location>
</feature>
<evidence type="ECO:0000313" key="2">
    <source>
        <dbReference type="Proteomes" id="UP000694843"/>
    </source>
</evidence>
<dbReference type="PANTHER" id="PTHR19143:SF425">
    <property type="entry name" value="FIBRINOGEN C-TERMINAL DOMAIN-CONTAINING PROTEIN"/>
    <property type="match status" value="1"/>
</dbReference>
<gene>
    <name evidence="3" type="primary">LOC108669646</name>
</gene>
<protein>
    <submittedName>
        <fullName evidence="3">Ficolin-1-B</fullName>
    </submittedName>
</protein>
<organism evidence="2 3">
    <name type="scientific">Hyalella azteca</name>
    <name type="common">Amphipod</name>
    <dbReference type="NCBI Taxonomy" id="294128"/>
    <lineage>
        <taxon>Eukaryota</taxon>
        <taxon>Metazoa</taxon>
        <taxon>Ecdysozoa</taxon>
        <taxon>Arthropoda</taxon>
        <taxon>Crustacea</taxon>
        <taxon>Multicrustacea</taxon>
        <taxon>Malacostraca</taxon>
        <taxon>Eumalacostraca</taxon>
        <taxon>Peracarida</taxon>
        <taxon>Amphipoda</taxon>
        <taxon>Senticaudata</taxon>
        <taxon>Talitrida</taxon>
        <taxon>Talitroidea</taxon>
        <taxon>Hyalellidae</taxon>
        <taxon>Hyalella</taxon>
    </lineage>
</organism>
<dbReference type="AlphaFoldDB" id="A0A8B7NFY2"/>
<dbReference type="OrthoDB" id="6145874at2759"/>
<dbReference type="GeneID" id="108669646"/>
<dbReference type="Gene3D" id="3.90.215.10">
    <property type="entry name" value="Gamma Fibrinogen, chain A, domain 1"/>
    <property type="match status" value="1"/>
</dbReference>
<dbReference type="OMA" id="NCARDRS"/>
<dbReference type="InterPro" id="IPR014716">
    <property type="entry name" value="Fibrinogen_a/b/g_C_1"/>
</dbReference>
<dbReference type="KEGG" id="hazt:108669646"/>
<dbReference type="SUPFAM" id="SSF56496">
    <property type="entry name" value="Fibrinogen C-terminal domain-like"/>
    <property type="match status" value="1"/>
</dbReference>
<dbReference type="InterPro" id="IPR002181">
    <property type="entry name" value="Fibrinogen_a/b/g_C_dom"/>
</dbReference>
<proteinExistence type="predicted"/>